<comment type="caution">
    <text evidence="1">The sequence shown here is derived from an EMBL/GenBank/DDBJ whole genome shotgun (WGS) entry which is preliminary data.</text>
</comment>
<evidence type="ECO:0000313" key="1">
    <source>
        <dbReference type="EMBL" id="MBB6327112.1"/>
    </source>
</evidence>
<reference evidence="1 2" key="1">
    <citation type="submission" date="2020-08" db="EMBL/GenBank/DDBJ databases">
        <title>Genomic Encyclopedia of Type Strains, Phase IV (KMG-IV): sequencing the most valuable type-strain genomes for metagenomic binning, comparative biology and taxonomic classification.</title>
        <authorList>
            <person name="Goeker M."/>
        </authorList>
    </citation>
    <scope>NUCLEOTIDE SEQUENCE [LARGE SCALE GENOMIC DNA]</scope>
    <source>
        <strain evidence="1 2">DSM 102044</strain>
    </source>
</reference>
<accession>A0A841MG17</accession>
<evidence type="ECO:0000313" key="2">
    <source>
        <dbReference type="Proteomes" id="UP000588604"/>
    </source>
</evidence>
<name>A0A841MG17_9BACT</name>
<gene>
    <name evidence="1" type="ORF">FHS59_002740</name>
</gene>
<keyword evidence="2" id="KW-1185">Reference proteome</keyword>
<organism evidence="1 2">
    <name type="scientific">Algoriphagus iocasae</name>
    <dbReference type="NCBI Taxonomy" id="1836499"/>
    <lineage>
        <taxon>Bacteria</taxon>
        <taxon>Pseudomonadati</taxon>
        <taxon>Bacteroidota</taxon>
        <taxon>Cytophagia</taxon>
        <taxon>Cytophagales</taxon>
        <taxon>Cyclobacteriaceae</taxon>
        <taxon>Algoriphagus</taxon>
    </lineage>
</organism>
<proteinExistence type="predicted"/>
<dbReference type="EMBL" id="JACIJO010000002">
    <property type="protein sequence ID" value="MBB6327112.1"/>
    <property type="molecule type" value="Genomic_DNA"/>
</dbReference>
<dbReference type="Proteomes" id="UP000588604">
    <property type="component" value="Unassembled WGS sequence"/>
</dbReference>
<protein>
    <submittedName>
        <fullName evidence="1">Uncharacterized protein</fullName>
    </submittedName>
</protein>
<dbReference type="AlphaFoldDB" id="A0A841MG17"/>
<dbReference type="RefSeq" id="WP_184495761.1">
    <property type="nucleotide sequence ID" value="NZ_JACIJO010000002.1"/>
</dbReference>
<sequence length="83" mass="9747">MLKEMDFDELLYKYQRELDVISTISQRLKDIGPIAINPFDDFGPHFMKNHAIMVQLVKNEIILRSTVQLELEFKIGKEVCYAD</sequence>